<sequence>MKNALDKFVSGLNFIFGIVGIIMVFIATYAVLARNVLIVSTPWSDELLKLLFVWSIYVGSAILFMNDGLISLTLVEDGYKEKKPVVYGVLKAIQYIAAIGICGLVTSQLFTIVGTQMNTGEATTVLKYPLWVMNLGMLLGLALIVILGVVKLIGLKEYFVKKAA</sequence>
<evidence type="ECO:0000256" key="3">
    <source>
        <dbReference type="ARBA" id="ARBA00022475"/>
    </source>
</evidence>
<comment type="similarity">
    <text evidence="8">Belongs to the TRAP transporter small permease family.</text>
</comment>
<dbReference type="AlphaFoldDB" id="A0AAE3DB28"/>
<dbReference type="RefSeq" id="WP_308459398.1">
    <property type="nucleotide sequence ID" value="NZ_JAJEPS010000007.1"/>
</dbReference>
<evidence type="ECO:0000256" key="6">
    <source>
        <dbReference type="ARBA" id="ARBA00022989"/>
    </source>
</evidence>
<evidence type="ECO:0000256" key="1">
    <source>
        <dbReference type="ARBA" id="ARBA00004429"/>
    </source>
</evidence>
<feature type="transmembrane region" description="Helical" evidence="9">
    <location>
        <begin position="87"/>
        <end position="110"/>
    </location>
</feature>
<evidence type="ECO:0000256" key="7">
    <source>
        <dbReference type="ARBA" id="ARBA00023136"/>
    </source>
</evidence>
<evidence type="ECO:0000313" key="11">
    <source>
        <dbReference type="EMBL" id="MCC2126292.1"/>
    </source>
</evidence>
<protein>
    <submittedName>
        <fullName evidence="11">TRAP transporter small permease</fullName>
    </submittedName>
</protein>
<dbReference type="InterPro" id="IPR007387">
    <property type="entry name" value="TRAP_DctQ"/>
</dbReference>
<feature type="transmembrane region" description="Helical" evidence="9">
    <location>
        <begin position="52"/>
        <end position="75"/>
    </location>
</feature>
<evidence type="ECO:0000256" key="4">
    <source>
        <dbReference type="ARBA" id="ARBA00022519"/>
    </source>
</evidence>
<organism evidence="11 12">
    <name type="scientific">Hominiventricola filiformis</name>
    <dbReference type="NCBI Taxonomy" id="2885352"/>
    <lineage>
        <taxon>Bacteria</taxon>
        <taxon>Bacillati</taxon>
        <taxon>Bacillota</taxon>
        <taxon>Clostridia</taxon>
        <taxon>Lachnospirales</taxon>
        <taxon>Lachnospiraceae</taxon>
        <taxon>Hominiventricola</taxon>
    </lineage>
</organism>
<feature type="transmembrane region" description="Helical" evidence="9">
    <location>
        <begin position="12"/>
        <end position="32"/>
    </location>
</feature>
<feature type="transmembrane region" description="Helical" evidence="9">
    <location>
        <begin position="130"/>
        <end position="153"/>
    </location>
</feature>
<keyword evidence="3" id="KW-1003">Cell membrane</keyword>
<reference evidence="11 12" key="1">
    <citation type="submission" date="2021-10" db="EMBL/GenBank/DDBJ databases">
        <title>Anaerobic single-cell dispensing facilitates the cultivation of human gut bacteria.</title>
        <authorList>
            <person name="Afrizal A."/>
        </authorList>
    </citation>
    <scope>NUCLEOTIDE SEQUENCE [LARGE SCALE GENOMIC DNA]</scope>
    <source>
        <strain evidence="11 12">CLA-AA-H276</strain>
    </source>
</reference>
<keyword evidence="5 9" id="KW-0812">Transmembrane</keyword>
<dbReference type="GO" id="GO:0005886">
    <property type="term" value="C:plasma membrane"/>
    <property type="evidence" value="ECO:0007669"/>
    <property type="project" value="UniProtKB-SubCell"/>
</dbReference>
<gene>
    <name evidence="11" type="ORF">LKD36_08870</name>
</gene>
<keyword evidence="2" id="KW-0813">Transport</keyword>
<keyword evidence="7 9" id="KW-0472">Membrane</keyword>
<evidence type="ECO:0000256" key="8">
    <source>
        <dbReference type="ARBA" id="ARBA00038436"/>
    </source>
</evidence>
<dbReference type="PANTHER" id="PTHR35011">
    <property type="entry name" value="2,3-DIKETO-L-GULONATE TRAP TRANSPORTER SMALL PERMEASE PROTEIN YIAM"/>
    <property type="match status" value="1"/>
</dbReference>
<evidence type="ECO:0000256" key="2">
    <source>
        <dbReference type="ARBA" id="ARBA00022448"/>
    </source>
</evidence>
<dbReference type="Pfam" id="PF04290">
    <property type="entry name" value="DctQ"/>
    <property type="match status" value="1"/>
</dbReference>
<evidence type="ECO:0000259" key="10">
    <source>
        <dbReference type="Pfam" id="PF04290"/>
    </source>
</evidence>
<name>A0AAE3DB28_9FIRM</name>
<evidence type="ECO:0000256" key="9">
    <source>
        <dbReference type="SAM" id="Phobius"/>
    </source>
</evidence>
<keyword evidence="12" id="KW-1185">Reference proteome</keyword>
<accession>A0AAE3DB28</accession>
<feature type="domain" description="Tripartite ATP-independent periplasmic transporters DctQ component" evidence="10">
    <location>
        <begin position="23"/>
        <end position="154"/>
    </location>
</feature>
<evidence type="ECO:0000256" key="5">
    <source>
        <dbReference type="ARBA" id="ARBA00022692"/>
    </source>
</evidence>
<comment type="subcellular location">
    <subcellularLocation>
        <location evidence="1">Cell inner membrane</location>
        <topology evidence="1">Multi-pass membrane protein</topology>
    </subcellularLocation>
</comment>
<comment type="caution">
    <text evidence="11">The sequence shown here is derived from an EMBL/GenBank/DDBJ whole genome shotgun (WGS) entry which is preliminary data.</text>
</comment>
<dbReference type="InterPro" id="IPR055348">
    <property type="entry name" value="DctQ"/>
</dbReference>
<proteinExistence type="inferred from homology"/>
<dbReference type="EMBL" id="JAJEPS010000007">
    <property type="protein sequence ID" value="MCC2126292.1"/>
    <property type="molecule type" value="Genomic_DNA"/>
</dbReference>
<keyword evidence="4" id="KW-0997">Cell inner membrane</keyword>
<keyword evidence="6 9" id="KW-1133">Transmembrane helix</keyword>
<evidence type="ECO:0000313" key="12">
    <source>
        <dbReference type="Proteomes" id="UP001198220"/>
    </source>
</evidence>
<dbReference type="Proteomes" id="UP001198220">
    <property type="component" value="Unassembled WGS sequence"/>
</dbReference>